<evidence type="ECO:0000313" key="2">
    <source>
        <dbReference type="Proteomes" id="UP000198885"/>
    </source>
</evidence>
<accession>A0A1H9S989</accession>
<reference evidence="1 2" key="1">
    <citation type="submission" date="2016-10" db="EMBL/GenBank/DDBJ databases">
        <authorList>
            <person name="de Groot N.N."/>
        </authorList>
    </citation>
    <scope>NUCLEOTIDE SEQUENCE [LARGE SCALE GENOMIC DNA]</scope>
    <source>
        <strain evidence="1 2">DSM 23042</strain>
    </source>
</reference>
<dbReference type="RefSeq" id="WP_092689857.1">
    <property type="nucleotide sequence ID" value="NZ_FOGU01000003.1"/>
</dbReference>
<evidence type="ECO:0000313" key="1">
    <source>
        <dbReference type="EMBL" id="SER81606.1"/>
    </source>
</evidence>
<dbReference type="EMBL" id="FOGU01000003">
    <property type="protein sequence ID" value="SER81606.1"/>
    <property type="molecule type" value="Genomic_DNA"/>
</dbReference>
<keyword evidence="2" id="KW-1185">Reference proteome</keyword>
<dbReference type="Proteomes" id="UP000198885">
    <property type="component" value="Unassembled WGS sequence"/>
</dbReference>
<dbReference type="AlphaFoldDB" id="A0A1H9S989"/>
<proteinExistence type="predicted"/>
<sequence>MIDQQLLDTVAIEVAREGKNYERLLQAFGEIGMADDGMLDLARQRVRDNGPGTDKWSAPLLSMKDMKAIRSRVNIDRNDDWDGGGSEN</sequence>
<protein>
    <submittedName>
        <fullName evidence="1">Uncharacterized protein</fullName>
    </submittedName>
</protein>
<name>A0A1H9S989_9RHOB</name>
<dbReference type="STRING" id="641238.SAMN04490244_10393"/>
<organism evidence="1 2">
    <name type="scientific">Tranquillimonas rosea</name>
    <dbReference type="NCBI Taxonomy" id="641238"/>
    <lineage>
        <taxon>Bacteria</taxon>
        <taxon>Pseudomonadati</taxon>
        <taxon>Pseudomonadota</taxon>
        <taxon>Alphaproteobacteria</taxon>
        <taxon>Rhodobacterales</taxon>
        <taxon>Roseobacteraceae</taxon>
        <taxon>Tranquillimonas</taxon>
    </lineage>
</organism>
<gene>
    <name evidence="1" type="ORF">SAMN04490244_10393</name>
</gene>